<protein>
    <recommendedName>
        <fullName evidence="7">DNA 3'-5' helicase</fullName>
        <ecNumber evidence="7">5.6.2.4</ecNumber>
    </recommendedName>
</protein>
<dbReference type="EMBL" id="SGPM01000840">
    <property type="protein sequence ID" value="THH15238.1"/>
    <property type="molecule type" value="Genomic_DNA"/>
</dbReference>
<dbReference type="AlphaFoldDB" id="A0A4S4LU14"/>
<dbReference type="InterPro" id="IPR014001">
    <property type="entry name" value="Helicase_ATP-bd"/>
</dbReference>
<dbReference type="GO" id="GO:0009378">
    <property type="term" value="F:four-way junction helicase activity"/>
    <property type="evidence" value="ECO:0007669"/>
    <property type="project" value="TreeGrafter"/>
</dbReference>
<feature type="domain" description="Helicase C-terminal" evidence="10">
    <location>
        <begin position="264"/>
        <end position="427"/>
    </location>
</feature>
<evidence type="ECO:0000259" key="9">
    <source>
        <dbReference type="PROSITE" id="PS51192"/>
    </source>
</evidence>
<keyword evidence="5" id="KW-0413">Isomerase</keyword>
<dbReference type="OrthoDB" id="3238224at2759"/>
<dbReference type="GO" id="GO:0003677">
    <property type="term" value="F:DNA binding"/>
    <property type="evidence" value="ECO:0007669"/>
    <property type="project" value="UniProtKB-KW"/>
</dbReference>
<evidence type="ECO:0000256" key="2">
    <source>
        <dbReference type="ARBA" id="ARBA00022741"/>
    </source>
</evidence>
<feature type="region of interest" description="Disordered" evidence="8">
    <location>
        <begin position="532"/>
        <end position="566"/>
    </location>
</feature>
<keyword evidence="3" id="KW-0067">ATP-binding</keyword>
<evidence type="ECO:0000313" key="11">
    <source>
        <dbReference type="EMBL" id="THH15238.1"/>
    </source>
</evidence>
<dbReference type="InterPro" id="IPR001650">
    <property type="entry name" value="Helicase_C-like"/>
</dbReference>
<dbReference type="Pfam" id="PF00270">
    <property type="entry name" value="DEAD"/>
    <property type="match status" value="1"/>
</dbReference>
<dbReference type="SMART" id="SM00487">
    <property type="entry name" value="DEXDc"/>
    <property type="match status" value="1"/>
</dbReference>
<name>A0A4S4LU14_9APHY</name>
<keyword evidence="4" id="KW-0238">DNA-binding</keyword>
<evidence type="ECO:0000256" key="4">
    <source>
        <dbReference type="ARBA" id="ARBA00023125"/>
    </source>
</evidence>
<dbReference type="Gene3D" id="3.40.50.300">
    <property type="entry name" value="P-loop containing nucleotide triphosphate hydrolases"/>
    <property type="match status" value="2"/>
</dbReference>
<dbReference type="GO" id="GO:0043138">
    <property type="term" value="F:3'-5' DNA helicase activity"/>
    <property type="evidence" value="ECO:0007669"/>
    <property type="project" value="UniProtKB-EC"/>
</dbReference>
<evidence type="ECO:0000259" key="10">
    <source>
        <dbReference type="PROSITE" id="PS51194"/>
    </source>
</evidence>
<dbReference type="PANTHER" id="PTHR13710">
    <property type="entry name" value="DNA HELICASE RECQ FAMILY MEMBER"/>
    <property type="match status" value="1"/>
</dbReference>
<proteinExistence type="inferred from homology"/>
<dbReference type="SMART" id="SM00490">
    <property type="entry name" value="HELICc"/>
    <property type="match status" value="1"/>
</dbReference>
<keyword evidence="2" id="KW-0547">Nucleotide-binding</keyword>
<dbReference type="GO" id="GO:0005524">
    <property type="term" value="F:ATP binding"/>
    <property type="evidence" value="ECO:0007669"/>
    <property type="project" value="UniProtKB-KW"/>
</dbReference>
<evidence type="ECO:0000256" key="5">
    <source>
        <dbReference type="ARBA" id="ARBA00023235"/>
    </source>
</evidence>
<comment type="catalytic activity">
    <reaction evidence="6">
        <text>Couples ATP hydrolysis with the unwinding of duplex DNA by translocating in the 3'-5' direction.</text>
        <dbReference type="EC" id="5.6.2.4"/>
    </reaction>
</comment>
<dbReference type="SUPFAM" id="SSF52540">
    <property type="entry name" value="P-loop containing nucleoside triphosphate hydrolases"/>
    <property type="match status" value="1"/>
</dbReference>
<sequence>MPPKRRDPNAQKWTAPWMSKKTPNRPKLSEEELKTLARNMRETYGWDDNPREFQLAAVQAQLEGTDMIIQAPTGSGKTAIAAGPHLWPTSKGKITIMVSPLLALEEEMVQTFRNQFGLTAIAVNSRNGGCSYAVARKLLTEDYDILLISPEMLQSPQFVDRVLRKPQFTSKVLSMVVDEAHVASHWGAEFRKKYGTLGEVRAFLPRGTPVIAMTATLTARVRRDLHAKLQFTKGTSKFLNVGNDRPNVSIAVRAFQHPQNSYADLDFVIPEGVENPADIPKTMVYLDNIQDGSKVIDHLRSLLIKRNPTMAATEDADHLIRPFNATMSSEYREAAMDAFRNGKLRIMICTDAAGMGCDIPDIDVVVQWKLPKTLSSWIQRAGRVARGRGRSGIAVLLVERAAYSPDRAKPPGESAGATSKAAVSAIALKEWHRQLLKHDHEYAQYRSKAILGDDLIDTLASQGPLTRDGVSQLVTPTWHWWTKYGDDLIRTITGLADIRYTPIIKDAAKNTPNDVSKDVVGHDKVSLVTAAVTPSSPPPMACSTKRPRSPSSPSTEATPCASSDKYAWSRDGLGQKRIKLSNDVAPGRIPTHGGGTPLQASPSVFYQHPYNTLHAQPQTMGHTLPVFGVNLFPLLATSPITLHRP</sequence>
<dbReference type="PANTHER" id="PTHR13710:SF105">
    <property type="entry name" value="ATP-DEPENDENT DNA HELICASE Q1"/>
    <property type="match status" value="1"/>
</dbReference>
<dbReference type="CDD" id="cd17920">
    <property type="entry name" value="DEXHc_RecQ"/>
    <property type="match status" value="1"/>
</dbReference>
<dbReference type="InterPro" id="IPR011545">
    <property type="entry name" value="DEAD/DEAH_box_helicase_dom"/>
</dbReference>
<feature type="compositionally biased region" description="Low complexity" evidence="8">
    <location>
        <begin position="549"/>
        <end position="563"/>
    </location>
</feature>
<dbReference type="Proteomes" id="UP000308730">
    <property type="component" value="Unassembled WGS sequence"/>
</dbReference>
<feature type="domain" description="Helicase ATP-binding" evidence="9">
    <location>
        <begin position="58"/>
        <end position="235"/>
    </location>
</feature>
<dbReference type="InterPro" id="IPR027417">
    <property type="entry name" value="P-loop_NTPase"/>
</dbReference>
<dbReference type="GO" id="GO:0006281">
    <property type="term" value="P:DNA repair"/>
    <property type="evidence" value="ECO:0007669"/>
    <property type="project" value="TreeGrafter"/>
</dbReference>
<dbReference type="GO" id="GO:0005694">
    <property type="term" value="C:chromosome"/>
    <property type="evidence" value="ECO:0007669"/>
    <property type="project" value="TreeGrafter"/>
</dbReference>
<dbReference type="GO" id="GO:0005737">
    <property type="term" value="C:cytoplasm"/>
    <property type="evidence" value="ECO:0007669"/>
    <property type="project" value="TreeGrafter"/>
</dbReference>
<dbReference type="EC" id="5.6.2.4" evidence="7"/>
<dbReference type="GO" id="GO:0006310">
    <property type="term" value="P:DNA recombination"/>
    <property type="evidence" value="ECO:0007669"/>
    <property type="project" value="TreeGrafter"/>
</dbReference>
<evidence type="ECO:0000256" key="7">
    <source>
        <dbReference type="ARBA" id="ARBA00034808"/>
    </source>
</evidence>
<keyword evidence="12" id="KW-1185">Reference proteome</keyword>
<gene>
    <name evidence="11" type="ORF">EUX98_g9497</name>
</gene>
<accession>A0A4S4LU14</accession>
<reference evidence="11 12" key="1">
    <citation type="submission" date="2019-02" db="EMBL/GenBank/DDBJ databases">
        <title>Genome sequencing of the rare red list fungi Antrodiella citrinella (Flaviporus citrinellus).</title>
        <authorList>
            <person name="Buettner E."/>
            <person name="Kellner H."/>
        </authorList>
    </citation>
    <scope>NUCLEOTIDE SEQUENCE [LARGE SCALE GENOMIC DNA]</scope>
    <source>
        <strain evidence="11 12">DSM 108506</strain>
    </source>
</reference>
<evidence type="ECO:0000256" key="1">
    <source>
        <dbReference type="ARBA" id="ARBA00005446"/>
    </source>
</evidence>
<evidence type="ECO:0000313" key="12">
    <source>
        <dbReference type="Proteomes" id="UP000308730"/>
    </source>
</evidence>
<organism evidence="11 12">
    <name type="scientific">Antrodiella citrinella</name>
    <dbReference type="NCBI Taxonomy" id="2447956"/>
    <lineage>
        <taxon>Eukaryota</taxon>
        <taxon>Fungi</taxon>
        <taxon>Dikarya</taxon>
        <taxon>Basidiomycota</taxon>
        <taxon>Agaricomycotina</taxon>
        <taxon>Agaricomycetes</taxon>
        <taxon>Polyporales</taxon>
        <taxon>Steccherinaceae</taxon>
        <taxon>Antrodiella</taxon>
    </lineage>
</organism>
<dbReference type="PROSITE" id="PS51194">
    <property type="entry name" value="HELICASE_CTER"/>
    <property type="match status" value="1"/>
</dbReference>
<dbReference type="PROSITE" id="PS51192">
    <property type="entry name" value="HELICASE_ATP_BIND_1"/>
    <property type="match status" value="1"/>
</dbReference>
<evidence type="ECO:0000256" key="6">
    <source>
        <dbReference type="ARBA" id="ARBA00034617"/>
    </source>
</evidence>
<comment type="similarity">
    <text evidence="1">Belongs to the helicase family. RecQ subfamily.</text>
</comment>
<evidence type="ECO:0000256" key="3">
    <source>
        <dbReference type="ARBA" id="ARBA00022840"/>
    </source>
</evidence>
<feature type="region of interest" description="Disordered" evidence="8">
    <location>
        <begin position="1"/>
        <end position="29"/>
    </location>
</feature>
<comment type="caution">
    <text evidence="11">The sequence shown here is derived from an EMBL/GenBank/DDBJ whole genome shotgun (WGS) entry which is preliminary data.</text>
</comment>
<dbReference type="Pfam" id="PF00271">
    <property type="entry name" value="Helicase_C"/>
    <property type="match status" value="1"/>
</dbReference>
<evidence type="ECO:0000256" key="8">
    <source>
        <dbReference type="SAM" id="MobiDB-lite"/>
    </source>
</evidence>